<evidence type="ECO:0000256" key="1">
    <source>
        <dbReference type="SAM" id="MobiDB-lite"/>
    </source>
</evidence>
<feature type="transmembrane region" description="Helical" evidence="2">
    <location>
        <begin position="452"/>
        <end position="479"/>
    </location>
</feature>
<dbReference type="PANTHER" id="PTHR31145:SF6">
    <property type="entry name" value="INTEGRAL MEMBRANE PROTEIN (AFU_ORTHOLOGUE AFUA_7G01610)"/>
    <property type="match status" value="1"/>
</dbReference>
<feature type="compositionally biased region" description="Polar residues" evidence="1">
    <location>
        <begin position="1184"/>
        <end position="1194"/>
    </location>
</feature>
<dbReference type="OrthoDB" id="5312224at2759"/>
<protein>
    <recommendedName>
        <fullName evidence="4">TRP C-terminal domain-containing protein</fullName>
    </recommendedName>
</protein>
<feature type="transmembrane region" description="Helical" evidence="2">
    <location>
        <begin position="254"/>
        <end position="273"/>
    </location>
</feature>
<accession>A0A316U237</accession>
<feature type="region of interest" description="Disordered" evidence="1">
    <location>
        <begin position="786"/>
        <end position="824"/>
    </location>
</feature>
<proteinExistence type="predicted"/>
<feature type="transmembrane region" description="Helical" evidence="2">
    <location>
        <begin position="661"/>
        <end position="681"/>
    </location>
</feature>
<feature type="signal peptide" evidence="3">
    <location>
        <begin position="1"/>
        <end position="32"/>
    </location>
</feature>
<evidence type="ECO:0000259" key="4">
    <source>
        <dbReference type="Pfam" id="PF06011"/>
    </source>
</evidence>
<feature type="compositionally biased region" description="Low complexity" evidence="1">
    <location>
        <begin position="1316"/>
        <end position="1326"/>
    </location>
</feature>
<feature type="region of interest" description="Disordered" evidence="1">
    <location>
        <begin position="950"/>
        <end position="1058"/>
    </location>
</feature>
<keyword evidence="2" id="KW-1133">Transmembrane helix</keyword>
<dbReference type="PANTHER" id="PTHR31145">
    <property type="entry name" value="INTEGRAL MEMBRANE PROTEIN (AFU_ORTHOLOGUE AFUA_7G01610)"/>
    <property type="match status" value="1"/>
</dbReference>
<dbReference type="GeneID" id="37017080"/>
<dbReference type="STRING" id="1684307.A0A316U237"/>
<feature type="transmembrane region" description="Helical" evidence="2">
    <location>
        <begin position="583"/>
        <end position="603"/>
    </location>
</feature>
<feature type="transmembrane region" description="Helical" evidence="2">
    <location>
        <begin position="636"/>
        <end position="655"/>
    </location>
</feature>
<feature type="domain" description="TRP C-terminal" evidence="4">
    <location>
        <begin position="333"/>
        <end position="753"/>
    </location>
</feature>
<dbReference type="Pfam" id="PF06011">
    <property type="entry name" value="TRP"/>
    <property type="match status" value="1"/>
</dbReference>
<feature type="transmembrane region" description="Helical" evidence="2">
    <location>
        <begin position="693"/>
        <end position="714"/>
    </location>
</feature>
<feature type="region of interest" description="Disordered" evidence="1">
    <location>
        <begin position="912"/>
        <end position="932"/>
    </location>
</feature>
<dbReference type="InterPro" id="IPR010308">
    <property type="entry name" value="TRP_C"/>
</dbReference>
<dbReference type="InterPro" id="IPR040241">
    <property type="entry name" value="TRP_Flc/Pkd2-like"/>
</dbReference>
<evidence type="ECO:0000313" key="6">
    <source>
        <dbReference type="Proteomes" id="UP000245942"/>
    </source>
</evidence>
<feature type="compositionally biased region" description="Basic and acidic residues" evidence="1">
    <location>
        <begin position="1023"/>
        <end position="1035"/>
    </location>
</feature>
<sequence length="1350" mass="142968">MARSHTRHVSYPRLLVLGVAILLSLSSTPALAQSGVLNTLTKVASATATATSVAAASNPTIELSNTQVPFVLQGPAPAHVNHRGRPRVQNEFSQCSNLNGLDMAEPQNRLNLSAVYAQYEDSPESSVLGEAPHKAVLRILGVGEIASQAYGANASYFSAIQATTNYLNFGVFSNLTYLCDNIYPTAPDTTQEYVGHSSCTYGPGEVAFEVNVPLNATYQMGTLWTQILLIDYSQPARVIACVDVPVSPYLDEDAWYWTLMFWLPIALFVGYFVSVSMARAITAATTRSRAFKNRAREGSSPSFLRDHLNPVIISALSGQGMVLSPALLRFATPGCWEILFHLQFVAMLGMLAVRWPDFSYPFFRQAAWASLLGNMTLIPNESSYQFGPTFSNATLPTGDIGTQMSTPSSILYMDASVPQALLSLGGNGPYTGLSAFASMIGLDDSGLFSTCVAIWLIVVAIFVAVAIVGWFIDTIALAATKLQRRRENRLDYQLADPGAAGLHSQKDGELFMDADGNVKDARNSYYGFLGSWPRGFNPSPHLHWAALHGNIVRAVVMFHLPITILSVNQFANASENNFSTKSVILASVAFAIISVILPAYLVWRIASSPARKLYDDIETLLALGPVYNTYSPGSQLFYAVTLSYSLIAGIVVGASQRSGSAQAIILLVLEVSMGLASMLWLPWGEGGMMGPICFFTTALRVGSVVLVVLLTPIVDLSTRASAWITYVVLLLQGIFFGVLTLIFLVKMLEAIIRMLWRVPYDEKLNARSGGIGGAIRMISRRRDKILQMSNPKRSRRGTSSGGFSIGHNSLSDMPSMKKGDSLSGRSSMMLVGPEGYASGRDANIPLTRSRQASFASYLDFANAANANSRLSPGGAAPLTIAGRPTSATSPGGDFFTSAGAYNQYLQYERNDDEKQMNNSAPLSARSPGEGLPTPIVGFERVSGRRIGETGAEYAPVGRGPGGQEHKEKRSASGKQASELSSTAAAASFARAQSRREARLAASGSTKGKGAGAPSRRRSKFLSRRKEPSEEDHLTSEEDESNLGGTWGTSTLSTQHGPWNGLAKMQAALSNWKEKLGGGGDAEAGRGGLGGISEDEGMMSPGPSSGFQVIRAAPRGRGSRLQPPADKAERELQYSNDDLLDSTAMAAMASSSRPPSSLGRSGGGQNTPPSALPAARGEAEESRRYSTGNGLTITQDRGYAGTPGSGSAPGSNVSAAPAQRPLSATAASYYDPAAAFGILGADLARALTTSSSEGHVEEELGGATSGRGGAGGRKKAKDEERFWLPPTRFGTGGEGVYASSSSSPATGAASGAGGGAAATAAAGAAGSRSDNRQSRIELLDPEEDSLWHGLR</sequence>
<dbReference type="EMBL" id="KZ819333">
    <property type="protein sequence ID" value="PWN18884.1"/>
    <property type="molecule type" value="Genomic_DNA"/>
</dbReference>
<gene>
    <name evidence="5" type="ORF">BCV69DRAFT_52302</name>
</gene>
<feature type="compositionally biased region" description="Gly residues" evidence="1">
    <location>
        <begin position="1076"/>
        <end position="1090"/>
    </location>
</feature>
<organism evidence="5 6">
    <name type="scientific">Pseudomicrostroma glucosiphilum</name>
    <dbReference type="NCBI Taxonomy" id="1684307"/>
    <lineage>
        <taxon>Eukaryota</taxon>
        <taxon>Fungi</taxon>
        <taxon>Dikarya</taxon>
        <taxon>Basidiomycota</taxon>
        <taxon>Ustilaginomycotina</taxon>
        <taxon>Exobasidiomycetes</taxon>
        <taxon>Microstromatales</taxon>
        <taxon>Microstromatales incertae sedis</taxon>
        <taxon>Pseudomicrostroma</taxon>
    </lineage>
</organism>
<keyword evidence="2" id="KW-0472">Membrane</keyword>
<feature type="compositionally biased region" description="Low complexity" evidence="1">
    <location>
        <begin position="1143"/>
        <end position="1158"/>
    </location>
</feature>
<dbReference type="GO" id="GO:0055085">
    <property type="term" value="P:transmembrane transport"/>
    <property type="evidence" value="ECO:0007669"/>
    <property type="project" value="TreeGrafter"/>
</dbReference>
<feature type="compositionally biased region" description="Low complexity" evidence="1">
    <location>
        <begin position="1297"/>
        <end position="1308"/>
    </location>
</feature>
<dbReference type="RefSeq" id="XP_025346044.1">
    <property type="nucleotide sequence ID" value="XM_025495346.1"/>
</dbReference>
<feature type="chain" id="PRO_5016318148" description="TRP C-terminal domain-containing protein" evidence="3">
    <location>
        <begin position="33"/>
        <end position="1350"/>
    </location>
</feature>
<feature type="region of interest" description="Disordered" evidence="1">
    <location>
        <begin position="1073"/>
        <end position="1217"/>
    </location>
</feature>
<keyword evidence="6" id="KW-1185">Reference proteome</keyword>
<reference evidence="5 6" key="1">
    <citation type="journal article" date="2018" name="Mol. Biol. Evol.">
        <title>Broad Genomic Sampling Reveals a Smut Pathogenic Ancestry of the Fungal Clade Ustilaginomycotina.</title>
        <authorList>
            <person name="Kijpornyongpan T."/>
            <person name="Mondo S.J."/>
            <person name="Barry K."/>
            <person name="Sandor L."/>
            <person name="Lee J."/>
            <person name="Lipzen A."/>
            <person name="Pangilinan J."/>
            <person name="LaButti K."/>
            <person name="Hainaut M."/>
            <person name="Henrissat B."/>
            <person name="Grigoriev I.V."/>
            <person name="Spatafora J.W."/>
            <person name="Aime M.C."/>
        </authorList>
    </citation>
    <scope>NUCLEOTIDE SEQUENCE [LARGE SCALE GENOMIC DNA]</scope>
    <source>
        <strain evidence="5 6">MCA 4718</strain>
    </source>
</reference>
<feature type="compositionally biased region" description="Low complexity" evidence="1">
    <location>
        <begin position="976"/>
        <end position="991"/>
    </location>
</feature>
<keyword evidence="2" id="KW-0812">Transmembrane</keyword>
<feature type="compositionally biased region" description="Basic and acidic residues" evidence="1">
    <location>
        <begin position="1328"/>
        <end position="1337"/>
    </location>
</feature>
<evidence type="ECO:0000313" key="5">
    <source>
        <dbReference type="EMBL" id="PWN18884.1"/>
    </source>
</evidence>
<evidence type="ECO:0000256" key="2">
    <source>
        <dbReference type="SAM" id="Phobius"/>
    </source>
</evidence>
<feature type="transmembrane region" description="Helical" evidence="2">
    <location>
        <begin position="720"/>
        <end position="745"/>
    </location>
</feature>
<dbReference type="GO" id="GO:0016020">
    <property type="term" value="C:membrane"/>
    <property type="evidence" value="ECO:0007669"/>
    <property type="project" value="TreeGrafter"/>
</dbReference>
<evidence type="ECO:0000256" key="3">
    <source>
        <dbReference type="SAM" id="SignalP"/>
    </source>
</evidence>
<feature type="region of interest" description="Disordered" evidence="1">
    <location>
        <begin position="1249"/>
        <end position="1350"/>
    </location>
</feature>
<dbReference type="Proteomes" id="UP000245942">
    <property type="component" value="Unassembled WGS sequence"/>
</dbReference>
<name>A0A316U237_9BASI</name>
<feature type="compositionally biased region" description="Low complexity" evidence="1">
    <location>
        <begin position="1197"/>
        <end position="1210"/>
    </location>
</feature>
<keyword evidence="3" id="KW-0732">Signal</keyword>